<dbReference type="InterPro" id="IPR014729">
    <property type="entry name" value="Rossmann-like_a/b/a_fold"/>
</dbReference>
<dbReference type="PANTHER" id="PTHR46268">
    <property type="entry name" value="STRESS RESPONSE PROTEIN NHAX"/>
    <property type="match status" value="1"/>
</dbReference>
<dbReference type="PIRSF" id="PIRSF006276">
    <property type="entry name" value="UspA"/>
    <property type="match status" value="1"/>
</dbReference>
<comment type="similarity">
    <text evidence="1 2">Belongs to the universal stress protein A family.</text>
</comment>
<dbReference type="InterPro" id="IPR006015">
    <property type="entry name" value="Universal_stress_UspA"/>
</dbReference>
<proteinExistence type="inferred from homology"/>
<comment type="subcellular location">
    <subcellularLocation>
        <location evidence="2">Cytoplasm</location>
    </subcellularLocation>
</comment>
<evidence type="ECO:0000256" key="2">
    <source>
        <dbReference type="PIRNR" id="PIRNR006276"/>
    </source>
</evidence>
<evidence type="ECO:0000313" key="4">
    <source>
        <dbReference type="EMBL" id="SEJ52340.1"/>
    </source>
</evidence>
<keyword evidence="5" id="KW-1185">Reference proteome</keyword>
<dbReference type="EMBL" id="FNZK01000009">
    <property type="protein sequence ID" value="SEJ52340.1"/>
    <property type="molecule type" value="Genomic_DNA"/>
</dbReference>
<dbReference type="RefSeq" id="WP_019553565.1">
    <property type="nucleotide sequence ID" value="NZ_FNZK01000009.1"/>
</dbReference>
<organism evidence="4 5">
    <name type="scientific">Propionispira arboris</name>
    <dbReference type="NCBI Taxonomy" id="84035"/>
    <lineage>
        <taxon>Bacteria</taxon>
        <taxon>Bacillati</taxon>
        <taxon>Bacillota</taxon>
        <taxon>Negativicutes</taxon>
        <taxon>Selenomonadales</taxon>
        <taxon>Selenomonadaceae</taxon>
        <taxon>Propionispira</taxon>
    </lineage>
</organism>
<dbReference type="InterPro" id="IPR006016">
    <property type="entry name" value="UspA"/>
</dbReference>
<dbReference type="PRINTS" id="PR01438">
    <property type="entry name" value="UNVRSLSTRESS"/>
</dbReference>
<sequence>MAEYRHILVPVDGSASSLKAVEQAIELAGLCDAEINFIHVANLNGVMGSYPAFVSPRSTFSGSILEDVVEIGRKILDQALDMVPQSIKAKGHCVNGNPASAILQEAEALKVDLIIVGSRGLGVLKGTLVGSVSRSLLGNANCPVLVVKAVEEEK</sequence>
<accession>A0A1H6ZRW7</accession>
<evidence type="ECO:0000313" key="5">
    <source>
        <dbReference type="Proteomes" id="UP000199662"/>
    </source>
</evidence>
<dbReference type="Proteomes" id="UP000199662">
    <property type="component" value="Unassembled WGS sequence"/>
</dbReference>
<reference evidence="5" key="1">
    <citation type="submission" date="2016-10" db="EMBL/GenBank/DDBJ databases">
        <authorList>
            <person name="Varghese N."/>
            <person name="Submissions S."/>
        </authorList>
    </citation>
    <scope>NUCLEOTIDE SEQUENCE [LARGE SCALE GENOMIC DNA]</scope>
    <source>
        <strain evidence="5">DSM 2179</strain>
    </source>
</reference>
<gene>
    <name evidence="4" type="ORF">SAMN05660742_109111</name>
</gene>
<feature type="domain" description="UspA" evidence="3">
    <location>
        <begin position="4"/>
        <end position="148"/>
    </location>
</feature>
<evidence type="ECO:0000259" key="3">
    <source>
        <dbReference type="Pfam" id="PF00582"/>
    </source>
</evidence>
<protein>
    <recommendedName>
        <fullName evidence="2">Universal stress protein</fullName>
    </recommendedName>
</protein>
<dbReference type="Pfam" id="PF00582">
    <property type="entry name" value="Usp"/>
    <property type="match status" value="1"/>
</dbReference>
<keyword evidence="2" id="KW-0963">Cytoplasm</keyword>
<dbReference type="GO" id="GO:0005737">
    <property type="term" value="C:cytoplasm"/>
    <property type="evidence" value="ECO:0007669"/>
    <property type="project" value="UniProtKB-SubCell"/>
</dbReference>
<dbReference type="STRING" id="84035.SAMN05660742_109111"/>
<evidence type="ECO:0000256" key="1">
    <source>
        <dbReference type="ARBA" id="ARBA00008791"/>
    </source>
</evidence>
<dbReference type="AlphaFoldDB" id="A0A1H6ZRW7"/>
<dbReference type="PANTHER" id="PTHR46268:SF15">
    <property type="entry name" value="UNIVERSAL STRESS PROTEIN HP_0031"/>
    <property type="match status" value="1"/>
</dbReference>
<dbReference type="Gene3D" id="3.40.50.620">
    <property type="entry name" value="HUPs"/>
    <property type="match status" value="1"/>
</dbReference>
<dbReference type="CDD" id="cd00293">
    <property type="entry name" value="USP-like"/>
    <property type="match status" value="1"/>
</dbReference>
<name>A0A1H6ZRW7_9FIRM</name>
<dbReference type="SUPFAM" id="SSF52402">
    <property type="entry name" value="Adenine nucleotide alpha hydrolases-like"/>
    <property type="match status" value="1"/>
</dbReference>